<organism evidence="2 4">
    <name type="scientific">Frankliniella occidentalis</name>
    <name type="common">Western flower thrips</name>
    <name type="synonym">Euthrips occidentalis</name>
    <dbReference type="NCBI Taxonomy" id="133901"/>
    <lineage>
        <taxon>Eukaryota</taxon>
        <taxon>Metazoa</taxon>
        <taxon>Ecdysozoa</taxon>
        <taxon>Arthropoda</taxon>
        <taxon>Hexapoda</taxon>
        <taxon>Insecta</taxon>
        <taxon>Pterygota</taxon>
        <taxon>Neoptera</taxon>
        <taxon>Paraneoptera</taxon>
        <taxon>Thysanoptera</taxon>
        <taxon>Terebrantia</taxon>
        <taxon>Thripoidea</taxon>
        <taxon>Thripidae</taxon>
        <taxon>Frankliniella</taxon>
    </lineage>
</organism>
<keyword evidence="2" id="KW-1185">Reference proteome</keyword>
<dbReference type="GeneID" id="127750282"/>
<evidence type="ECO:0000313" key="4">
    <source>
        <dbReference type="RefSeq" id="XP_052127472.1"/>
    </source>
</evidence>
<dbReference type="KEGG" id="foc:127750282"/>
<dbReference type="OrthoDB" id="8183300at2759"/>
<feature type="signal peptide" evidence="1">
    <location>
        <begin position="1"/>
        <end position="24"/>
    </location>
</feature>
<proteinExistence type="predicted"/>
<dbReference type="RefSeq" id="XP_052127471.1">
    <property type="nucleotide sequence ID" value="XM_052271511.1"/>
</dbReference>
<evidence type="ECO:0000313" key="3">
    <source>
        <dbReference type="RefSeq" id="XP_052127471.1"/>
    </source>
</evidence>
<protein>
    <submittedName>
        <fullName evidence="3 4">Uncharacterized protein LOC127750282 isoform X1</fullName>
    </submittedName>
</protein>
<name>A0A9C6X1L9_FRAOC</name>
<dbReference type="RefSeq" id="XP_052127472.1">
    <property type="nucleotide sequence ID" value="XM_052271512.1"/>
</dbReference>
<accession>A0A9C6X1L9</accession>
<dbReference type="AlphaFoldDB" id="A0A9C6X1L9"/>
<gene>
    <name evidence="3 4" type="primary">LOC127750282</name>
</gene>
<evidence type="ECO:0000256" key="1">
    <source>
        <dbReference type="SAM" id="SignalP"/>
    </source>
</evidence>
<dbReference type="Proteomes" id="UP000504606">
    <property type="component" value="Unplaced"/>
</dbReference>
<sequence>MSFMRSTTCVPMTTGLLFVWVCLCSSMLRVPVASGAQGLKTKLVAKYYGIEKCKDKESLFHFANVSYVLHDDGGTLVNAILDFLVPISSFKTIVVNINRCAGGVASNLCEYYTRWTWSTAICSLLVTKNMIWTPWVECIKPTFKCPVPAIRRYCTNCSLDLRLADSMGLRFVDKYIWDTEIQLWSERNQLAFCMTMYFEPQRVPTHKSGSKS</sequence>
<evidence type="ECO:0000313" key="2">
    <source>
        <dbReference type="Proteomes" id="UP000504606"/>
    </source>
</evidence>
<reference evidence="3 4" key="1">
    <citation type="submission" date="2025-04" db="UniProtKB">
        <authorList>
            <consortium name="RefSeq"/>
        </authorList>
    </citation>
    <scope>IDENTIFICATION</scope>
    <source>
        <tissue evidence="3 4">Whole organism</tissue>
    </source>
</reference>
<feature type="chain" id="PRO_5044698040" evidence="1">
    <location>
        <begin position="25"/>
        <end position="212"/>
    </location>
</feature>
<keyword evidence="1" id="KW-0732">Signal</keyword>